<dbReference type="GO" id="GO:0005737">
    <property type="term" value="C:cytoplasm"/>
    <property type="evidence" value="ECO:0007669"/>
    <property type="project" value="UniProtKB-SubCell"/>
</dbReference>
<evidence type="ECO:0000256" key="2">
    <source>
        <dbReference type="ARBA" id="ARBA00004496"/>
    </source>
</evidence>
<dbReference type="Pfam" id="PF03810">
    <property type="entry name" value="IBN_N"/>
    <property type="match status" value="1"/>
</dbReference>
<dbReference type="InterPro" id="IPR001494">
    <property type="entry name" value="Importin-beta_N"/>
</dbReference>
<evidence type="ECO:0000256" key="4">
    <source>
        <dbReference type="ARBA" id="ARBA00022448"/>
    </source>
</evidence>
<organism evidence="9 10">
    <name type="scientific">Cymbomonas tetramitiformis</name>
    <dbReference type="NCBI Taxonomy" id="36881"/>
    <lineage>
        <taxon>Eukaryota</taxon>
        <taxon>Viridiplantae</taxon>
        <taxon>Chlorophyta</taxon>
        <taxon>Pyramimonadophyceae</taxon>
        <taxon>Pyramimonadales</taxon>
        <taxon>Pyramimonadaceae</taxon>
        <taxon>Cymbomonas</taxon>
    </lineage>
</organism>
<comment type="caution">
    <text evidence="9">The sequence shown here is derived from an EMBL/GenBank/DDBJ whole genome shotgun (WGS) entry which is preliminary data.</text>
</comment>
<evidence type="ECO:0000313" key="10">
    <source>
        <dbReference type="Proteomes" id="UP001190700"/>
    </source>
</evidence>
<dbReference type="InterPro" id="IPR044189">
    <property type="entry name" value="XPO4/7-like"/>
</dbReference>
<sequence>MLLGRAHMTVGKGRCAARDRFTGVHFAKLSQMQAEQLSQLEQLCERLYNSADPAERSHAEQTLRGFWSSTEYISQCQVLLDQSSHPYAHLLAANSLVRQVTESSVTPKLRLDIRNYVLTFLFNHGQSLEVFVATALVQLLCRTTKLGWFDTDTATAAMPHHEIVQDVMKFLQAGPSHYYLGLKILNQLAAEMNQPTQGRSLTHHRKTAVSFRDTSLLQMFQVSLQSLGQLQRDPAADLRHREQAMCLALKCLSFDFVGTSLDESTEDLGNIQVPSSWRAQIEDPATMQLFLDVYAATTPPLSNTALECLTRLASVRRSLFTTESDRNKFLVPITVLPEPPALLSTLLLPCFLQSAVHSICLYMDKPRGMLT</sequence>
<dbReference type="AlphaFoldDB" id="A0AAE0F8C5"/>
<reference evidence="9 10" key="1">
    <citation type="journal article" date="2015" name="Genome Biol. Evol.">
        <title>Comparative Genomics of a Bacterivorous Green Alga Reveals Evolutionary Causalities and Consequences of Phago-Mixotrophic Mode of Nutrition.</title>
        <authorList>
            <person name="Burns J.A."/>
            <person name="Paasch A."/>
            <person name="Narechania A."/>
            <person name="Kim E."/>
        </authorList>
    </citation>
    <scope>NUCLEOTIDE SEQUENCE [LARGE SCALE GENOMIC DNA]</scope>
    <source>
        <strain evidence="9 10">PLY_AMNH</strain>
    </source>
</reference>
<keyword evidence="6" id="KW-0653">Protein transport</keyword>
<keyword evidence="4" id="KW-0813">Transport</keyword>
<evidence type="ECO:0000256" key="1">
    <source>
        <dbReference type="ARBA" id="ARBA00004123"/>
    </source>
</evidence>
<proteinExistence type="inferred from homology"/>
<evidence type="ECO:0000256" key="3">
    <source>
        <dbReference type="ARBA" id="ARBA00009466"/>
    </source>
</evidence>
<evidence type="ECO:0000256" key="6">
    <source>
        <dbReference type="ARBA" id="ARBA00022927"/>
    </source>
</evidence>
<dbReference type="Gene3D" id="1.25.10.10">
    <property type="entry name" value="Leucine-rich Repeat Variant"/>
    <property type="match status" value="1"/>
</dbReference>
<dbReference type="EMBL" id="LGRX02023016">
    <property type="protein sequence ID" value="KAK3254940.1"/>
    <property type="molecule type" value="Genomic_DNA"/>
</dbReference>
<dbReference type="GO" id="GO:0031267">
    <property type="term" value="F:small GTPase binding"/>
    <property type="evidence" value="ECO:0007669"/>
    <property type="project" value="InterPro"/>
</dbReference>
<evidence type="ECO:0000259" key="8">
    <source>
        <dbReference type="Pfam" id="PF03810"/>
    </source>
</evidence>
<evidence type="ECO:0000256" key="7">
    <source>
        <dbReference type="ARBA" id="ARBA00023242"/>
    </source>
</evidence>
<name>A0AAE0F8C5_9CHLO</name>
<dbReference type="InterPro" id="IPR011989">
    <property type="entry name" value="ARM-like"/>
</dbReference>
<dbReference type="SUPFAM" id="SSF48371">
    <property type="entry name" value="ARM repeat"/>
    <property type="match status" value="1"/>
</dbReference>
<dbReference type="Proteomes" id="UP001190700">
    <property type="component" value="Unassembled WGS sequence"/>
</dbReference>
<dbReference type="InterPro" id="IPR016024">
    <property type="entry name" value="ARM-type_fold"/>
</dbReference>
<comment type="subcellular location">
    <subcellularLocation>
        <location evidence="2">Cytoplasm</location>
    </subcellularLocation>
    <subcellularLocation>
        <location evidence="1">Nucleus</location>
    </subcellularLocation>
</comment>
<accession>A0AAE0F8C5</accession>
<comment type="similarity">
    <text evidence="3">Belongs to the exportin family.</text>
</comment>
<protein>
    <recommendedName>
        <fullName evidence="8">Importin N-terminal domain-containing protein</fullName>
    </recommendedName>
</protein>
<dbReference type="PANTHER" id="PTHR12596:SF2">
    <property type="entry name" value="EXPORTIN-7 ISOFORM X1"/>
    <property type="match status" value="1"/>
</dbReference>
<evidence type="ECO:0000256" key="5">
    <source>
        <dbReference type="ARBA" id="ARBA00022490"/>
    </source>
</evidence>
<evidence type="ECO:0000313" key="9">
    <source>
        <dbReference type="EMBL" id="KAK3254940.1"/>
    </source>
</evidence>
<dbReference type="PANTHER" id="PTHR12596">
    <property type="entry name" value="EXPORTIN 4,7-RELATED"/>
    <property type="match status" value="1"/>
</dbReference>
<keyword evidence="7" id="KW-0539">Nucleus</keyword>
<dbReference type="GO" id="GO:0005049">
    <property type="term" value="F:nuclear export signal receptor activity"/>
    <property type="evidence" value="ECO:0007669"/>
    <property type="project" value="InterPro"/>
</dbReference>
<keyword evidence="5" id="KW-0963">Cytoplasm</keyword>
<keyword evidence="10" id="KW-1185">Reference proteome</keyword>
<dbReference type="GO" id="GO:0005643">
    <property type="term" value="C:nuclear pore"/>
    <property type="evidence" value="ECO:0007669"/>
    <property type="project" value="TreeGrafter"/>
</dbReference>
<gene>
    <name evidence="9" type="ORF">CYMTET_35862</name>
</gene>
<feature type="domain" description="Importin N-terminal" evidence="8">
    <location>
        <begin position="59"/>
        <end position="121"/>
    </location>
</feature>
<dbReference type="GO" id="GO:0006611">
    <property type="term" value="P:protein export from nucleus"/>
    <property type="evidence" value="ECO:0007669"/>
    <property type="project" value="TreeGrafter"/>
</dbReference>